<dbReference type="RefSeq" id="WP_319966416.1">
    <property type="nucleotide sequence ID" value="NZ_JAXAVW010000010.1"/>
</dbReference>
<feature type="chain" id="PRO_5046079609" evidence="1">
    <location>
        <begin position="27"/>
        <end position="176"/>
    </location>
</feature>
<dbReference type="InterPro" id="IPR000772">
    <property type="entry name" value="Ricin_B_lectin"/>
</dbReference>
<reference evidence="3 4" key="1">
    <citation type="submission" date="2023-11" db="EMBL/GenBank/DDBJ databases">
        <title>Lentzea sokolovensis, sp. nov., Lentzea kristufkii, sp. nov., and Lentzea miocenensis, sp. nov., rare actinobacteria from Sokolov Coal Basin, Miocene lacustrine sediment, Czech Republic.</title>
        <authorList>
            <person name="Lara A."/>
            <person name="Kotroba L."/>
            <person name="Nouioui I."/>
            <person name="Neumann-Schaal M."/>
            <person name="Mast Y."/>
            <person name="Chronakova A."/>
        </authorList>
    </citation>
    <scope>NUCLEOTIDE SEQUENCE [LARGE SCALE GENOMIC DNA]</scope>
    <source>
        <strain evidence="3 4">BCCO 10_0856</strain>
    </source>
</reference>
<evidence type="ECO:0000313" key="3">
    <source>
        <dbReference type="EMBL" id="MDX8031353.1"/>
    </source>
</evidence>
<dbReference type="Pfam" id="PF14200">
    <property type="entry name" value="RicinB_lectin_2"/>
    <property type="match status" value="1"/>
</dbReference>
<sequence>MRIRSLLGLAATLMALAVSGPGVAHAGSGQSPAVSIAANDFHELVNTATGKCVDVVKSSDANGARVHQWDCGRDPSQLWASIDLGNGFVQFVNRKSGKCLSLVWGTLVVDQQSCNAIDQRQWWQWAPADVFGNLVLVTPPAGGSACLALLPFSHRNGTRIGIADCATTSSQIWHSE</sequence>
<proteinExistence type="predicted"/>
<protein>
    <submittedName>
        <fullName evidence="3">RICIN domain-containing protein</fullName>
    </submittedName>
</protein>
<dbReference type="Proteomes" id="UP001285521">
    <property type="component" value="Unassembled WGS sequence"/>
</dbReference>
<evidence type="ECO:0000259" key="2">
    <source>
        <dbReference type="SMART" id="SM00458"/>
    </source>
</evidence>
<dbReference type="EMBL" id="JAXAVW010000010">
    <property type="protein sequence ID" value="MDX8031353.1"/>
    <property type="molecule type" value="Genomic_DNA"/>
</dbReference>
<keyword evidence="1" id="KW-0732">Signal</keyword>
<evidence type="ECO:0000256" key="1">
    <source>
        <dbReference type="SAM" id="SignalP"/>
    </source>
</evidence>
<comment type="caution">
    <text evidence="3">The sequence shown here is derived from an EMBL/GenBank/DDBJ whole genome shotgun (WGS) entry which is preliminary data.</text>
</comment>
<dbReference type="Gene3D" id="2.80.10.50">
    <property type="match status" value="2"/>
</dbReference>
<feature type="signal peptide" evidence="1">
    <location>
        <begin position="1"/>
        <end position="26"/>
    </location>
</feature>
<dbReference type="PROSITE" id="PS50231">
    <property type="entry name" value="RICIN_B_LECTIN"/>
    <property type="match status" value="1"/>
</dbReference>
<name>A0ABU4SZL1_9PSEU</name>
<organism evidence="3 4">
    <name type="scientific">Lentzea miocenica</name>
    <dbReference type="NCBI Taxonomy" id="3095431"/>
    <lineage>
        <taxon>Bacteria</taxon>
        <taxon>Bacillati</taxon>
        <taxon>Actinomycetota</taxon>
        <taxon>Actinomycetes</taxon>
        <taxon>Pseudonocardiales</taxon>
        <taxon>Pseudonocardiaceae</taxon>
        <taxon>Lentzea</taxon>
    </lineage>
</organism>
<dbReference type="SMART" id="SM00458">
    <property type="entry name" value="RICIN"/>
    <property type="match status" value="1"/>
</dbReference>
<dbReference type="InterPro" id="IPR035992">
    <property type="entry name" value="Ricin_B-like_lectins"/>
</dbReference>
<keyword evidence="4" id="KW-1185">Reference proteome</keyword>
<evidence type="ECO:0000313" key="4">
    <source>
        <dbReference type="Proteomes" id="UP001285521"/>
    </source>
</evidence>
<accession>A0ABU4SZL1</accession>
<dbReference type="SUPFAM" id="SSF50370">
    <property type="entry name" value="Ricin B-like lectins"/>
    <property type="match status" value="1"/>
</dbReference>
<feature type="domain" description="Ricin B lectin" evidence="2">
    <location>
        <begin position="41"/>
        <end position="176"/>
    </location>
</feature>
<dbReference type="CDD" id="cd00161">
    <property type="entry name" value="beta-trefoil_Ricin-like"/>
    <property type="match status" value="1"/>
</dbReference>
<gene>
    <name evidence="3" type="ORF">SK803_14085</name>
</gene>